<feature type="site" description="Interaction with substrate tRNA" evidence="10">
    <location>
        <position position="129"/>
    </location>
</feature>
<organism evidence="14 15">
    <name type="scientific">Oryzomonas rubra</name>
    <dbReference type="NCBI Taxonomy" id="2509454"/>
    <lineage>
        <taxon>Bacteria</taxon>
        <taxon>Pseudomonadati</taxon>
        <taxon>Thermodesulfobacteriota</taxon>
        <taxon>Desulfuromonadia</taxon>
        <taxon>Geobacterales</taxon>
        <taxon>Geobacteraceae</taxon>
        <taxon>Oryzomonas</taxon>
    </lineage>
</organism>
<evidence type="ECO:0000256" key="12">
    <source>
        <dbReference type="RuleBase" id="RU003784"/>
    </source>
</evidence>
<comment type="caution">
    <text evidence="10">Lacks conserved residue(s) required for the propagation of feature annotation.</text>
</comment>
<evidence type="ECO:0000256" key="6">
    <source>
        <dbReference type="ARBA" id="ARBA00022741"/>
    </source>
</evidence>
<keyword evidence="6 10" id="KW-0547">Nucleotide-binding</keyword>
<keyword evidence="4 10" id="KW-0808">Transferase</keyword>
<feature type="site" description="Interaction with substrate tRNA" evidence="10">
    <location>
        <position position="106"/>
    </location>
</feature>
<dbReference type="NCBIfam" id="TIGR00174">
    <property type="entry name" value="miaA"/>
    <property type="match status" value="1"/>
</dbReference>
<evidence type="ECO:0000256" key="5">
    <source>
        <dbReference type="ARBA" id="ARBA00022694"/>
    </source>
</evidence>
<feature type="region of interest" description="Interaction with substrate tRNA" evidence="10">
    <location>
        <begin position="161"/>
        <end position="165"/>
    </location>
</feature>
<evidence type="ECO:0000256" key="13">
    <source>
        <dbReference type="RuleBase" id="RU003785"/>
    </source>
</evidence>
<dbReference type="AlphaFoldDB" id="A0A5A9XGH3"/>
<dbReference type="RefSeq" id="WP_149307195.1">
    <property type="nucleotide sequence ID" value="NZ_SRSD01000004.1"/>
</dbReference>
<protein>
    <recommendedName>
        <fullName evidence="10">tRNA dimethylallyltransferase</fullName>
        <ecNumber evidence="10">2.5.1.75</ecNumber>
    </recommendedName>
    <alternativeName>
        <fullName evidence="10">Dimethylallyl diphosphate:tRNA dimethylallyltransferase</fullName>
        <shortName evidence="10">DMAPP:tRNA dimethylallyltransferase</shortName>
        <shortName evidence="10">DMATase</shortName>
    </alternativeName>
    <alternativeName>
        <fullName evidence="10">Isopentenyl-diphosphate:tRNA isopentenyltransferase</fullName>
        <shortName evidence="10">IPP transferase</shortName>
        <shortName evidence="10">IPPT</shortName>
        <shortName evidence="10">IPTase</shortName>
    </alternativeName>
</protein>
<keyword evidence="15" id="KW-1185">Reference proteome</keyword>
<dbReference type="EMBL" id="SRSD01000004">
    <property type="protein sequence ID" value="KAA0892257.1"/>
    <property type="molecule type" value="Genomic_DNA"/>
</dbReference>
<evidence type="ECO:0000256" key="3">
    <source>
        <dbReference type="ARBA" id="ARBA00005842"/>
    </source>
</evidence>
<evidence type="ECO:0000256" key="8">
    <source>
        <dbReference type="ARBA" id="ARBA00022842"/>
    </source>
</evidence>
<evidence type="ECO:0000256" key="10">
    <source>
        <dbReference type="HAMAP-Rule" id="MF_00185"/>
    </source>
</evidence>
<comment type="function">
    <text evidence="2 10 12">Catalyzes the transfer of a dimethylallyl group onto the adenine at position 37 in tRNAs that read codons beginning with uridine, leading to the formation of N6-(dimethylallyl)adenosine (i(6)A).</text>
</comment>
<evidence type="ECO:0000313" key="15">
    <source>
        <dbReference type="Proteomes" id="UP000324298"/>
    </source>
</evidence>
<dbReference type="Gene3D" id="1.10.20.140">
    <property type="match status" value="1"/>
</dbReference>
<proteinExistence type="inferred from homology"/>
<name>A0A5A9XGH3_9BACT</name>
<evidence type="ECO:0000256" key="4">
    <source>
        <dbReference type="ARBA" id="ARBA00022679"/>
    </source>
</evidence>
<feature type="binding site" evidence="10">
    <location>
        <begin position="16"/>
        <end position="23"/>
    </location>
    <ligand>
        <name>ATP</name>
        <dbReference type="ChEBI" id="CHEBI:30616"/>
    </ligand>
</feature>
<dbReference type="InterPro" id="IPR027417">
    <property type="entry name" value="P-loop_NTPase"/>
</dbReference>
<dbReference type="Gene3D" id="3.40.50.300">
    <property type="entry name" value="P-loop containing nucleotide triphosphate hydrolases"/>
    <property type="match status" value="1"/>
</dbReference>
<accession>A0A5A9XGH3</accession>
<keyword evidence="7 10" id="KW-0067">ATP-binding</keyword>
<evidence type="ECO:0000256" key="9">
    <source>
        <dbReference type="ARBA" id="ARBA00049563"/>
    </source>
</evidence>
<evidence type="ECO:0000256" key="7">
    <source>
        <dbReference type="ARBA" id="ARBA00022840"/>
    </source>
</evidence>
<dbReference type="Proteomes" id="UP000324298">
    <property type="component" value="Unassembled WGS sequence"/>
</dbReference>
<sequence>MAVFQQPPFNLLTILGPTASGKTRLAVALAGEMNGEIISADSRQVFRGMDIGSGKDLHEYGAIPCHLIDILDAGEEFSVFAFQRLFIEAFESITARGRLPLLCGGTGMYLDAALRGYRLVEVPEDPALRTELGTRSDAELAAMLRELRPEQHNSTDLADRQRTIRAIEIARHEQNRPTETEPFPPVRPLVIGIRWERSELRRRITERLRQRLDNGMIEEVQGLHNQGITWERLSYYGLEYRFVGAFLRGELTRNDLFQKLNSAIHDFAKRQETWFRRMEKNGVTIHWVDGAGDPLAEARRIVGERREW</sequence>
<dbReference type="Pfam" id="PF01715">
    <property type="entry name" value="IPPT"/>
    <property type="match status" value="1"/>
</dbReference>
<reference evidence="14 15" key="1">
    <citation type="submission" date="2019-04" db="EMBL/GenBank/DDBJ databases">
        <title>Geobacter ruber sp. nov., ferric-reducing bacteria isolated from paddy soil.</title>
        <authorList>
            <person name="Xu Z."/>
            <person name="Masuda Y."/>
            <person name="Itoh H."/>
            <person name="Senoo K."/>
        </authorList>
    </citation>
    <scope>NUCLEOTIDE SEQUENCE [LARGE SCALE GENOMIC DNA]</scope>
    <source>
        <strain evidence="14 15">Red88</strain>
    </source>
</reference>
<comment type="similarity">
    <text evidence="3 10 13">Belongs to the IPP transferase family.</text>
</comment>
<evidence type="ECO:0000256" key="2">
    <source>
        <dbReference type="ARBA" id="ARBA00003213"/>
    </source>
</evidence>
<dbReference type="GO" id="GO:0005524">
    <property type="term" value="F:ATP binding"/>
    <property type="evidence" value="ECO:0007669"/>
    <property type="project" value="UniProtKB-UniRule"/>
</dbReference>
<dbReference type="HAMAP" id="MF_00185">
    <property type="entry name" value="IPP_trans"/>
    <property type="match status" value="1"/>
</dbReference>
<feature type="region of interest" description="Interaction with substrate tRNA" evidence="10">
    <location>
        <begin position="41"/>
        <end position="44"/>
    </location>
</feature>
<feature type="binding site" evidence="10">
    <location>
        <begin position="18"/>
        <end position="23"/>
    </location>
    <ligand>
        <name>substrate</name>
    </ligand>
</feature>
<evidence type="ECO:0000256" key="11">
    <source>
        <dbReference type="RuleBase" id="RU003783"/>
    </source>
</evidence>
<comment type="cofactor">
    <cofactor evidence="1 10">
        <name>Mg(2+)</name>
        <dbReference type="ChEBI" id="CHEBI:18420"/>
    </cofactor>
</comment>
<dbReference type="InterPro" id="IPR018022">
    <property type="entry name" value="IPT"/>
</dbReference>
<dbReference type="EC" id="2.5.1.75" evidence="10"/>
<dbReference type="GO" id="GO:0052381">
    <property type="term" value="F:tRNA dimethylallyltransferase activity"/>
    <property type="evidence" value="ECO:0007669"/>
    <property type="project" value="UniProtKB-UniRule"/>
</dbReference>
<dbReference type="OrthoDB" id="9776390at2"/>
<dbReference type="InterPro" id="IPR039657">
    <property type="entry name" value="Dimethylallyltransferase"/>
</dbReference>
<evidence type="ECO:0000313" key="14">
    <source>
        <dbReference type="EMBL" id="KAA0892257.1"/>
    </source>
</evidence>
<evidence type="ECO:0000256" key="1">
    <source>
        <dbReference type="ARBA" id="ARBA00001946"/>
    </source>
</evidence>
<dbReference type="PANTHER" id="PTHR11088">
    <property type="entry name" value="TRNA DIMETHYLALLYLTRANSFERASE"/>
    <property type="match status" value="1"/>
</dbReference>
<keyword evidence="8 10" id="KW-0460">Magnesium</keyword>
<dbReference type="GO" id="GO:0006400">
    <property type="term" value="P:tRNA modification"/>
    <property type="evidence" value="ECO:0007669"/>
    <property type="project" value="TreeGrafter"/>
</dbReference>
<comment type="catalytic activity">
    <reaction evidence="9 10 11">
        <text>adenosine(37) in tRNA + dimethylallyl diphosphate = N(6)-dimethylallyladenosine(37) in tRNA + diphosphate</text>
        <dbReference type="Rhea" id="RHEA:26482"/>
        <dbReference type="Rhea" id="RHEA-COMP:10162"/>
        <dbReference type="Rhea" id="RHEA-COMP:10375"/>
        <dbReference type="ChEBI" id="CHEBI:33019"/>
        <dbReference type="ChEBI" id="CHEBI:57623"/>
        <dbReference type="ChEBI" id="CHEBI:74411"/>
        <dbReference type="ChEBI" id="CHEBI:74415"/>
        <dbReference type="EC" id="2.5.1.75"/>
    </reaction>
</comment>
<dbReference type="SUPFAM" id="SSF52540">
    <property type="entry name" value="P-loop containing nucleoside triphosphate hydrolases"/>
    <property type="match status" value="2"/>
</dbReference>
<keyword evidence="5 10" id="KW-0819">tRNA processing</keyword>
<comment type="subunit">
    <text evidence="10">Monomer.</text>
</comment>
<gene>
    <name evidence="10 14" type="primary">miaA</name>
    <name evidence="14" type="ORF">ET418_08665</name>
</gene>
<dbReference type="PANTHER" id="PTHR11088:SF60">
    <property type="entry name" value="TRNA DIMETHYLALLYLTRANSFERASE"/>
    <property type="match status" value="1"/>
</dbReference>
<comment type="caution">
    <text evidence="14">The sequence shown here is derived from an EMBL/GenBank/DDBJ whole genome shotgun (WGS) entry which is preliminary data.</text>
</comment>